<dbReference type="Gene3D" id="2.120.10.80">
    <property type="entry name" value="Kelch-type beta propeller"/>
    <property type="match status" value="1"/>
</dbReference>
<feature type="signal peptide" evidence="1">
    <location>
        <begin position="1"/>
        <end position="26"/>
    </location>
</feature>
<dbReference type="InterPro" id="IPR015915">
    <property type="entry name" value="Kelch-typ_b-propeller"/>
</dbReference>
<dbReference type="EMBL" id="LNIX01000012">
    <property type="protein sequence ID" value="OXA47733.1"/>
    <property type="molecule type" value="Genomic_DNA"/>
</dbReference>
<protein>
    <submittedName>
        <fullName evidence="2">Uncharacterized protein</fullName>
    </submittedName>
</protein>
<keyword evidence="1" id="KW-0732">Signal</keyword>
<organism evidence="2 3">
    <name type="scientific">Folsomia candida</name>
    <name type="common">Springtail</name>
    <dbReference type="NCBI Taxonomy" id="158441"/>
    <lineage>
        <taxon>Eukaryota</taxon>
        <taxon>Metazoa</taxon>
        <taxon>Ecdysozoa</taxon>
        <taxon>Arthropoda</taxon>
        <taxon>Hexapoda</taxon>
        <taxon>Collembola</taxon>
        <taxon>Entomobryomorpha</taxon>
        <taxon>Isotomoidea</taxon>
        <taxon>Isotomidae</taxon>
        <taxon>Proisotominae</taxon>
        <taxon>Folsomia</taxon>
    </lineage>
</organism>
<gene>
    <name evidence="2" type="ORF">Fcan01_16895</name>
</gene>
<dbReference type="SUPFAM" id="SSF50965">
    <property type="entry name" value="Galactose oxidase, central domain"/>
    <property type="match status" value="1"/>
</dbReference>
<evidence type="ECO:0000313" key="2">
    <source>
        <dbReference type="EMBL" id="OXA47733.1"/>
    </source>
</evidence>
<comment type="caution">
    <text evidence="2">The sequence shown here is derived from an EMBL/GenBank/DDBJ whole genome shotgun (WGS) entry which is preliminary data.</text>
</comment>
<proteinExistence type="predicted"/>
<evidence type="ECO:0000256" key="1">
    <source>
        <dbReference type="SAM" id="SignalP"/>
    </source>
</evidence>
<name>A0A226DRA7_FOLCA</name>
<dbReference type="Proteomes" id="UP000198287">
    <property type="component" value="Unassembled WGS sequence"/>
</dbReference>
<dbReference type="AlphaFoldDB" id="A0A226DRA7"/>
<dbReference type="InterPro" id="IPR011043">
    <property type="entry name" value="Gal_Oxase/kelch_b-propeller"/>
</dbReference>
<sequence>MGHAAQKLLIFGMFTLVTTIYHPVSAADCSQLYAKPCLAKLPYPTQVPVVSYDGDDSIYIFGGARWYLTGPAVYSNEILKYTISTDAIQLVALLPIGLYLGTVTADGLGNYFYFGGAYPGGNSHYVFKFNSYTNQVTQVTRIPFYFHYSASFAYDQSTAFIMSGNLFQNGVVKFSMDNYGWSQMADLPTQFSQAVTFWDKKTERAYLFGKGNALVNPPYDHVVYQPGPDYSQIHPLDLPDNYLDVAAVSNDEYNGYIVGGFKETGSLFWYRLDTGDGQYCPVWGLPGGGDILFSRTGIALVPNLKRIYVFGGATQSLTSPWLQTTYDDIWFIEV</sequence>
<accession>A0A226DRA7</accession>
<feature type="chain" id="PRO_5012330255" evidence="1">
    <location>
        <begin position="27"/>
        <end position="334"/>
    </location>
</feature>
<keyword evidence="3" id="KW-1185">Reference proteome</keyword>
<reference evidence="2 3" key="1">
    <citation type="submission" date="2015-12" db="EMBL/GenBank/DDBJ databases">
        <title>The genome of Folsomia candida.</title>
        <authorList>
            <person name="Faddeeva A."/>
            <person name="Derks M.F."/>
            <person name="Anvar Y."/>
            <person name="Smit S."/>
            <person name="Van Straalen N."/>
            <person name="Roelofs D."/>
        </authorList>
    </citation>
    <scope>NUCLEOTIDE SEQUENCE [LARGE SCALE GENOMIC DNA]</scope>
    <source>
        <strain evidence="2 3">VU population</strain>
        <tissue evidence="2">Whole body</tissue>
    </source>
</reference>
<evidence type="ECO:0000313" key="3">
    <source>
        <dbReference type="Proteomes" id="UP000198287"/>
    </source>
</evidence>